<sequence length="174" mass="19958">MSLRIALLGLLQESECASGYDLTKHFELSAANMWSAKHSQIYPELRKMEADGAVTAEESGARGKRVYRLTPEGREELRRWLVETEPMRNVRSESGLRMFLLPLLRAEEAVPLLRAEELLYRARQARLRELCPNKPKPIDRYQIRMGEHMMAAMADWAAETADDIERRAAEGEDV</sequence>
<dbReference type="AlphaFoldDB" id="A0A9W6W7K1"/>
<accession>A0A9W6W7K1</accession>
<dbReference type="RefSeq" id="WP_285661228.1">
    <property type="nucleotide sequence ID" value="NZ_BSTX01000001.1"/>
</dbReference>
<protein>
    <recommendedName>
        <fullName evidence="1">Transcription regulator PadR N-terminal domain-containing protein</fullName>
    </recommendedName>
</protein>
<dbReference type="SUPFAM" id="SSF46785">
    <property type="entry name" value="Winged helix' DNA-binding domain"/>
    <property type="match status" value="1"/>
</dbReference>
<evidence type="ECO:0000259" key="1">
    <source>
        <dbReference type="Pfam" id="PF03551"/>
    </source>
</evidence>
<organism evidence="2 3">
    <name type="scientific">Actinorhabdospora filicis</name>
    <dbReference type="NCBI Taxonomy" id="1785913"/>
    <lineage>
        <taxon>Bacteria</taxon>
        <taxon>Bacillati</taxon>
        <taxon>Actinomycetota</taxon>
        <taxon>Actinomycetes</taxon>
        <taxon>Micromonosporales</taxon>
        <taxon>Micromonosporaceae</taxon>
        <taxon>Actinorhabdospora</taxon>
    </lineage>
</organism>
<name>A0A9W6W7K1_9ACTN</name>
<dbReference type="Gene3D" id="1.10.10.10">
    <property type="entry name" value="Winged helix-like DNA-binding domain superfamily/Winged helix DNA-binding domain"/>
    <property type="match status" value="1"/>
</dbReference>
<dbReference type="PANTHER" id="PTHR43252:SF2">
    <property type="entry name" value="TRANSCRIPTION REGULATOR, PADR-LIKE FAMILY"/>
    <property type="match status" value="1"/>
</dbReference>
<dbReference type="Proteomes" id="UP001165079">
    <property type="component" value="Unassembled WGS sequence"/>
</dbReference>
<comment type="caution">
    <text evidence="2">The sequence shown here is derived from an EMBL/GenBank/DDBJ whole genome shotgun (WGS) entry which is preliminary data.</text>
</comment>
<keyword evidence="3" id="KW-1185">Reference proteome</keyword>
<feature type="domain" description="Transcription regulator PadR N-terminal" evidence="1">
    <location>
        <begin position="7"/>
        <end position="78"/>
    </location>
</feature>
<gene>
    <name evidence="2" type="ORF">Afil01_08350</name>
</gene>
<proteinExistence type="predicted"/>
<dbReference type="PANTHER" id="PTHR43252">
    <property type="entry name" value="TRANSCRIPTIONAL REGULATOR YQJI"/>
    <property type="match status" value="1"/>
</dbReference>
<reference evidence="2" key="1">
    <citation type="submission" date="2023-03" db="EMBL/GenBank/DDBJ databases">
        <title>Actinorhabdospora filicis NBRC 111898.</title>
        <authorList>
            <person name="Ichikawa N."/>
            <person name="Sato H."/>
            <person name="Tonouchi N."/>
        </authorList>
    </citation>
    <scope>NUCLEOTIDE SEQUENCE</scope>
    <source>
        <strain evidence="2">NBRC 111898</strain>
    </source>
</reference>
<evidence type="ECO:0000313" key="3">
    <source>
        <dbReference type="Proteomes" id="UP001165079"/>
    </source>
</evidence>
<dbReference type="InterPro" id="IPR036390">
    <property type="entry name" value="WH_DNA-bd_sf"/>
</dbReference>
<dbReference type="InterPro" id="IPR036388">
    <property type="entry name" value="WH-like_DNA-bd_sf"/>
</dbReference>
<dbReference type="Pfam" id="PF03551">
    <property type="entry name" value="PadR"/>
    <property type="match status" value="1"/>
</dbReference>
<evidence type="ECO:0000313" key="2">
    <source>
        <dbReference type="EMBL" id="GLZ76028.1"/>
    </source>
</evidence>
<dbReference type="EMBL" id="BSTX01000001">
    <property type="protein sequence ID" value="GLZ76028.1"/>
    <property type="molecule type" value="Genomic_DNA"/>
</dbReference>
<dbReference type="InterPro" id="IPR005149">
    <property type="entry name" value="Tscrpt_reg_PadR_N"/>
</dbReference>